<protein>
    <submittedName>
        <fullName evidence="2">Uncharacterized protein</fullName>
    </submittedName>
</protein>
<reference evidence="2" key="3">
    <citation type="submission" date="2025-09" db="UniProtKB">
        <authorList>
            <consortium name="Ensembl"/>
        </authorList>
    </citation>
    <scope>IDENTIFICATION</scope>
    <source>
        <strain evidence="2">Guanapo</strain>
    </source>
</reference>
<evidence type="ECO:0000313" key="2">
    <source>
        <dbReference type="Ensembl" id="ENSPREP00000025767.1"/>
    </source>
</evidence>
<dbReference type="AlphaFoldDB" id="A0A3P9PV29"/>
<sequence>MVNGPYGQKRPGRDGEQTQKEKQTRCCFFTLSLKTLNTITFLHNDILPAGGPDYLQLIMFSFDVMRLKQQQRGVMTNSKYKFEFIIKIYRNKIILKYVYLDVFVNCLF</sequence>
<dbReference type="Ensembl" id="ENSPRET00000026025.1">
    <property type="protein sequence ID" value="ENSPREP00000025767.1"/>
    <property type="gene ID" value="ENSPREG00000017402.1"/>
</dbReference>
<keyword evidence="3" id="KW-1185">Reference proteome</keyword>
<feature type="compositionally biased region" description="Basic and acidic residues" evidence="1">
    <location>
        <begin position="11"/>
        <end position="22"/>
    </location>
</feature>
<evidence type="ECO:0000256" key="1">
    <source>
        <dbReference type="SAM" id="MobiDB-lite"/>
    </source>
</evidence>
<evidence type="ECO:0000313" key="3">
    <source>
        <dbReference type="Proteomes" id="UP000242638"/>
    </source>
</evidence>
<organism evidence="2 3">
    <name type="scientific">Poecilia reticulata</name>
    <name type="common">Guppy</name>
    <name type="synonym">Acanthophacelus reticulatus</name>
    <dbReference type="NCBI Taxonomy" id="8081"/>
    <lineage>
        <taxon>Eukaryota</taxon>
        <taxon>Metazoa</taxon>
        <taxon>Chordata</taxon>
        <taxon>Craniata</taxon>
        <taxon>Vertebrata</taxon>
        <taxon>Euteleostomi</taxon>
        <taxon>Actinopterygii</taxon>
        <taxon>Neopterygii</taxon>
        <taxon>Teleostei</taxon>
        <taxon>Neoteleostei</taxon>
        <taxon>Acanthomorphata</taxon>
        <taxon>Ovalentaria</taxon>
        <taxon>Atherinomorphae</taxon>
        <taxon>Cyprinodontiformes</taxon>
        <taxon>Poeciliidae</taxon>
        <taxon>Poeciliinae</taxon>
        <taxon>Poecilia</taxon>
    </lineage>
</organism>
<accession>A0A3P9PV29</accession>
<reference evidence="2" key="2">
    <citation type="submission" date="2025-08" db="UniProtKB">
        <authorList>
            <consortium name="Ensembl"/>
        </authorList>
    </citation>
    <scope>IDENTIFICATION</scope>
    <source>
        <strain evidence="2">Guanapo</strain>
    </source>
</reference>
<proteinExistence type="predicted"/>
<dbReference type="Proteomes" id="UP000242638">
    <property type="component" value="Unassembled WGS sequence"/>
</dbReference>
<feature type="region of interest" description="Disordered" evidence="1">
    <location>
        <begin position="1"/>
        <end position="22"/>
    </location>
</feature>
<reference evidence="3" key="1">
    <citation type="submission" date="2013-11" db="EMBL/GenBank/DDBJ databases">
        <title>The genomic landscape of the Guanapo guppy.</title>
        <authorList>
            <person name="Kuenstner A."/>
            <person name="Dreyer C."/>
        </authorList>
    </citation>
    <scope>NUCLEOTIDE SEQUENCE</scope>
    <source>
        <strain evidence="3">Guanapo</strain>
    </source>
</reference>
<name>A0A3P9PV29_POERE</name>